<protein>
    <recommendedName>
        <fullName evidence="5">Stonin-1</fullName>
    </recommendedName>
</protein>
<reference evidence="9" key="1">
    <citation type="submission" date="2025-08" db="UniProtKB">
        <authorList>
            <consortium name="Ensembl"/>
        </authorList>
    </citation>
    <scope>IDENTIFICATION</scope>
</reference>
<sequence>MCSRNPESWVTFEDEYPFQTPKKSPAFSHENLFKTKPMGLKLSFSDEQMHSAPTSSSTTPHMSPVIDFFISPGPPSNTPIVDCPGTPNTPKDGANNGCSINDVPQMPSSDVSGSIAAKNMSPSSPLIQTATVLECPVSTDGNKSKCNLDHHLETANHEYCYSGCEFFSPFWNKDTEKKEQTTKHQDHNTDEQPINSQKSLNQNSFDYVCERLKHLKTDPPVHTTDLDDCSEIKNTSFIPQSLFRCRRRDGWPFMLRIPEKKNRMSSRQWGPIYLRVLSGGILQMFYEKGIEKPFKEFQLYQYCRLSDPKLENLSFHDKIHTVKIEHVTYAEKRKYHPKPEVVHEAEVEQMLKLGTTDYRDFTDFIATIEEELVLLSPLPKTKKLYEEPKMVLELVDNFWGEVNKEGRLLRSAVICQVFCLSFINSTECFLTLNDSELQKTSADYSEKESDKTWIDIYDHHFHRCVRNQEFQTSRIIKFNPVDACRFELMRFKTSFNGHELPFSLKSAAIVQGAYIELQAFLNMSPNNVTSPLLYAAQYCENITIHFPVPVAWMKALWTVSVQRQRSLKTKMNRRACLGSEYEIESEPVIQVTIGTAKYERAYKAVVWKIDRLPDKNSSYDQPHSLSCKLELGSDQEIPHNWNPVATVHFVTPAACVSRAEVKSMGVGNDIQPHKHVIQKACYNIQVEIERKVVYGEGDDLDKTGDCITQ</sequence>
<keyword evidence="3 5" id="KW-0963">Cytoplasm</keyword>
<evidence type="ECO:0000256" key="6">
    <source>
        <dbReference type="SAM" id="MobiDB-lite"/>
    </source>
</evidence>
<dbReference type="PROSITE" id="PS51072">
    <property type="entry name" value="MHD"/>
    <property type="match status" value="1"/>
</dbReference>
<dbReference type="SUPFAM" id="SSF49447">
    <property type="entry name" value="Second domain of Mu2 adaptin subunit (ap50) of ap2 adaptor"/>
    <property type="match status" value="1"/>
</dbReference>
<accession>A0A8C5MKQ5</accession>
<dbReference type="Gene3D" id="2.60.40.1170">
    <property type="entry name" value="Mu homology domain, subdomain B"/>
    <property type="match status" value="2"/>
</dbReference>
<organism evidence="9 10">
    <name type="scientific">Leptobrachium leishanense</name>
    <name type="common">Leishan spiny toad</name>
    <dbReference type="NCBI Taxonomy" id="445787"/>
    <lineage>
        <taxon>Eukaryota</taxon>
        <taxon>Metazoa</taxon>
        <taxon>Chordata</taxon>
        <taxon>Craniata</taxon>
        <taxon>Vertebrata</taxon>
        <taxon>Euteleostomi</taxon>
        <taxon>Amphibia</taxon>
        <taxon>Batrachia</taxon>
        <taxon>Anura</taxon>
        <taxon>Pelobatoidea</taxon>
        <taxon>Megophryidae</taxon>
        <taxon>Leptobrachium</taxon>
    </lineage>
</organism>
<evidence type="ECO:0000313" key="9">
    <source>
        <dbReference type="Ensembl" id="ENSLLEP00000013534.1"/>
    </source>
</evidence>
<feature type="compositionally biased region" description="Basic and acidic residues" evidence="6">
    <location>
        <begin position="177"/>
        <end position="190"/>
    </location>
</feature>
<dbReference type="InterPro" id="IPR028565">
    <property type="entry name" value="MHD"/>
</dbReference>
<dbReference type="PIRSF" id="PIRSF037099">
    <property type="entry name" value="Stonin"/>
    <property type="match status" value="1"/>
</dbReference>
<comment type="similarity">
    <text evidence="2 5">Belongs to the Stoned B family.</text>
</comment>
<evidence type="ECO:0000256" key="5">
    <source>
        <dbReference type="PIRNR" id="PIRNR037099"/>
    </source>
</evidence>
<dbReference type="OrthoDB" id="10063141at2759"/>
<dbReference type="PANTHER" id="PTHR10529">
    <property type="entry name" value="AP COMPLEX SUBUNIT MU"/>
    <property type="match status" value="1"/>
</dbReference>
<dbReference type="InterPro" id="IPR036168">
    <property type="entry name" value="AP2_Mu_C_sf"/>
</dbReference>
<feature type="domain" description="MHD" evidence="8">
    <location>
        <begin position="387"/>
        <end position="693"/>
    </location>
</feature>
<dbReference type="PROSITE" id="PS51070">
    <property type="entry name" value="SHD"/>
    <property type="match status" value="1"/>
</dbReference>
<dbReference type="AlphaFoldDB" id="A0A8C5MKQ5"/>
<dbReference type="Pfam" id="PF00928">
    <property type="entry name" value="Adap_comp_sub"/>
    <property type="match status" value="1"/>
</dbReference>
<proteinExistence type="inferred from homology"/>
<gene>
    <name evidence="9" type="primary">STON1</name>
</gene>
<comment type="function">
    <text evidence="5">May be involved in the endocytic machinery.</text>
</comment>
<dbReference type="InterPro" id="IPR012320">
    <property type="entry name" value="SHD_dom"/>
</dbReference>
<feature type="domain" description="SHD" evidence="7">
    <location>
        <begin position="250"/>
        <end position="383"/>
    </location>
</feature>
<evidence type="ECO:0000256" key="2">
    <source>
        <dbReference type="ARBA" id="ARBA00005579"/>
    </source>
</evidence>
<evidence type="ECO:0000313" key="10">
    <source>
        <dbReference type="Proteomes" id="UP000694569"/>
    </source>
</evidence>
<evidence type="ECO:0000256" key="3">
    <source>
        <dbReference type="ARBA" id="ARBA00022490"/>
    </source>
</evidence>
<dbReference type="Proteomes" id="UP000694569">
    <property type="component" value="Unplaced"/>
</dbReference>
<dbReference type="GeneTree" id="ENSGT00940000158817"/>
<dbReference type="GO" id="GO:0006897">
    <property type="term" value="P:endocytosis"/>
    <property type="evidence" value="ECO:0007669"/>
    <property type="project" value="UniProtKB-KW"/>
</dbReference>
<name>A0A8C5MKQ5_9ANUR</name>
<evidence type="ECO:0000256" key="1">
    <source>
        <dbReference type="ARBA" id="ARBA00004496"/>
    </source>
</evidence>
<dbReference type="InterPro" id="IPR050431">
    <property type="entry name" value="Adaptor_comp_med_subunit"/>
</dbReference>
<dbReference type="GO" id="GO:0005737">
    <property type="term" value="C:cytoplasm"/>
    <property type="evidence" value="ECO:0007669"/>
    <property type="project" value="UniProtKB-SubCell"/>
</dbReference>
<feature type="region of interest" description="Disordered" evidence="6">
    <location>
        <begin position="177"/>
        <end position="197"/>
    </location>
</feature>
<dbReference type="Ensembl" id="ENSLLET00000014060.1">
    <property type="protein sequence ID" value="ENSLLEP00000013534.1"/>
    <property type="gene ID" value="ENSLLEG00000008577.1"/>
</dbReference>
<comment type="subcellular location">
    <subcellularLocation>
        <location evidence="1 5">Cytoplasm</location>
    </subcellularLocation>
</comment>
<dbReference type="InterPro" id="IPR017110">
    <property type="entry name" value="Stonin"/>
</dbReference>
<dbReference type="GO" id="GO:0030100">
    <property type="term" value="P:regulation of endocytosis"/>
    <property type="evidence" value="ECO:0007669"/>
    <property type="project" value="UniProtKB-UniRule"/>
</dbReference>
<evidence type="ECO:0000259" key="7">
    <source>
        <dbReference type="PROSITE" id="PS51070"/>
    </source>
</evidence>
<keyword evidence="4 5" id="KW-0254">Endocytosis</keyword>
<reference evidence="9" key="2">
    <citation type="submission" date="2025-09" db="UniProtKB">
        <authorList>
            <consortium name="Ensembl"/>
        </authorList>
    </citation>
    <scope>IDENTIFICATION</scope>
</reference>
<keyword evidence="10" id="KW-1185">Reference proteome</keyword>
<evidence type="ECO:0000256" key="4">
    <source>
        <dbReference type="ARBA" id="ARBA00022583"/>
    </source>
</evidence>
<evidence type="ECO:0000259" key="8">
    <source>
        <dbReference type="PROSITE" id="PS51072"/>
    </source>
</evidence>